<dbReference type="InterPro" id="IPR004714">
    <property type="entry name" value="Cyt_oxidase_maturation_cbb3"/>
</dbReference>
<dbReference type="EMBL" id="CP032382">
    <property type="protein sequence ID" value="AYB34654.1"/>
    <property type="molecule type" value="Genomic_DNA"/>
</dbReference>
<evidence type="ECO:0000256" key="2">
    <source>
        <dbReference type="SAM" id="Phobius"/>
    </source>
</evidence>
<dbReference type="NCBIfam" id="TIGR00847">
    <property type="entry name" value="ccoS"/>
    <property type="match status" value="1"/>
</dbReference>
<feature type="region of interest" description="Disordered" evidence="1">
    <location>
        <begin position="42"/>
        <end position="69"/>
    </location>
</feature>
<evidence type="ECO:0000313" key="3">
    <source>
        <dbReference type="EMBL" id="AYB34654.1"/>
    </source>
</evidence>
<dbReference type="Pfam" id="PF03597">
    <property type="entry name" value="FixS"/>
    <property type="match status" value="1"/>
</dbReference>
<keyword evidence="2" id="KW-1133">Transmembrane helix</keyword>
<proteinExistence type="predicted"/>
<organism evidence="3 4">
    <name type="scientific">Chryseolinea soli</name>
    <dbReference type="NCBI Taxonomy" id="2321403"/>
    <lineage>
        <taxon>Bacteria</taxon>
        <taxon>Pseudomonadati</taxon>
        <taxon>Bacteroidota</taxon>
        <taxon>Cytophagia</taxon>
        <taxon>Cytophagales</taxon>
        <taxon>Fulvivirgaceae</taxon>
        <taxon>Chryseolinea</taxon>
    </lineage>
</organism>
<dbReference type="OrthoDB" id="9802763at2"/>
<keyword evidence="2" id="KW-0472">Membrane</keyword>
<dbReference type="RefSeq" id="WP_119757912.1">
    <property type="nucleotide sequence ID" value="NZ_CP032382.1"/>
</dbReference>
<reference evidence="4" key="1">
    <citation type="submission" date="2018-09" db="EMBL/GenBank/DDBJ databases">
        <title>Chryseolinea sp. KIS68-18 isolated from soil.</title>
        <authorList>
            <person name="Weon H.-Y."/>
            <person name="Kwon S.-W."/>
            <person name="Lee S.A."/>
        </authorList>
    </citation>
    <scope>NUCLEOTIDE SEQUENCE [LARGE SCALE GENOMIC DNA]</scope>
    <source>
        <strain evidence="4">KIS68-18</strain>
    </source>
</reference>
<evidence type="ECO:0000313" key="4">
    <source>
        <dbReference type="Proteomes" id="UP000266183"/>
    </source>
</evidence>
<dbReference type="Proteomes" id="UP000266183">
    <property type="component" value="Chromosome"/>
</dbReference>
<keyword evidence="4" id="KW-1185">Reference proteome</keyword>
<gene>
    <name evidence="3" type="primary">ccoS</name>
    <name evidence="3" type="ORF">D4L85_30515</name>
</gene>
<dbReference type="KEGG" id="chk:D4L85_30515"/>
<keyword evidence="2" id="KW-0812">Transmembrane</keyword>
<protein>
    <submittedName>
        <fullName evidence="3">Cbb3-type cytochrome oxidase assembly protein CcoS</fullName>
    </submittedName>
</protein>
<name>A0A385SUR3_9BACT</name>
<feature type="transmembrane region" description="Helical" evidence="2">
    <location>
        <begin position="6"/>
        <end position="26"/>
    </location>
</feature>
<dbReference type="AlphaFoldDB" id="A0A385SUR3"/>
<dbReference type="PANTHER" id="PTHR41532:SF1">
    <property type="entry name" value="FIXS PROTEIN"/>
    <property type="match status" value="1"/>
</dbReference>
<dbReference type="PANTHER" id="PTHR41532">
    <property type="entry name" value="FIXS PROTEIN"/>
    <property type="match status" value="1"/>
</dbReference>
<accession>A0A385SUR3</accession>
<sequence>MGIIIILISISLVIAVGFLLSFLWSLKSGQFDDTYSPSVRMLFEDKPQPEPANDKKNERPERIGPPEEI</sequence>
<evidence type="ECO:0000256" key="1">
    <source>
        <dbReference type="SAM" id="MobiDB-lite"/>
    </source>
</evidence>